<reference evidence="2" key="1">
    <citation type="submission" date="2018-10" db="EMBL/GenBank/DDBJ databases">
        <title>Effector identification in a new, highly contiguous assembly of the strawberry crown rot pathogen Phytophthora cactorum.</title>
        <authorList>
            <person name="Armitage A.D."/>
            <person name="Nellist C.F."/>
            <person name="Bates H."/>
            <person name="Vickerstaff R.J."/>
            <person name="Harrison R.J."/>
        </authorList>
    </citation>
    <scope>NUCLEOTIDE SEQUENCE</scope>
    <source>
        <strain evidence="2">4040</strain>
    </source>
</reference>
<dbReference type="Proteomes" id="UP000736787">
    <property type="component" value="Unassembled WGS sequence"/>
</dbReference>
<feature type="region of interest" description="Disordered" evidence="1">
    <location>
        <begin position="1"/>
        <end position="23"/>
    </location>
</feature>
<evidence type="ECO:0000313" key="2">
    <source>
        <dbReference type="EMBL" id="KAG2895741.1"/>
    </source>
</evidence>
<evidence type="ECO:0000256" key="1">
    <source>
        <dbReference type="SAM" id="MobiDB-lite"/>
    </source>
</evidence>
<gene>
    <name evidence="2" type="ORF">PC117_g23189</name>
</gene>
<protein>
    <submittedName>
        <fullName evidence="2">Uncharacterized protein</fullName>
    </submittedName>
</protein>
<feature type="compositionally biased region" description="Basic and acidic residues" evidence="1">
    <location>
        <begin position="11"/>
        <end position="23"/>
    </location>
</feature>
<accession>A0A8T1JT65</accession>
<comment type="caution">
    <text evidence="2">The sequence shown here is derived from an EMBL/GenBank/DDBJ whole genome shotgun (WGS) entry which is preliminary data.</text>
</comment>
<sequence length="74" mass="8478">MKNEAATYEPNTRRSSAEAPKDCKGLHAGTTIARRCIKQERGPFVSLAHPLWRHFSFTLLVDTLDSRRLRWALP</sequence>
<proteinExistence type="predicted"/>
<dbReference type="EMBL" id="RCMK01001376">
    <property type="protein sequence ID" value="KAG2895741.1"/>
    <property type="molecule type" value="Genomic_DNA"/>
</dbReference>
<dbReference type="AlphaFoldDB" id="A0A8T1JT65"/>
<organism evidence="2 3">
    <name type="scientific">Phytophthora cactorum</name>
    <dbReference type="NCBI Taxonomy" id="29920"/>
    <lineage>
        <taxon>Eukaryota</taxon>
        <taxon>Sar</taxon>
        <taxon>Stramenopiles</taxon>
        <taxon>Oomycota</taxon>
        <taxon>Peronosporomycetes</taxon>
        <taxon>Peronosporales</taxon>
        <taxon>Peronosporaceae</taxon>
        <taxon>Phytophthora</taxon>
    </lineage>
</organism>
<evidence type="ECO:0000313" key="3">
    <source>
        <dbReference type="Proteomes" id="UP000736787"/>
    </source>
</evidence>
<name>A0A8T1JT65_9STRA</name>